<reference evidence="9 10" key="1">
    <citation type="submission" date="2016-05" db="EMBL/GenBank/DDBJ databases">
        <title>Comparative analysis of secretome profiles of manganese(II)-oxidizing ascomycete fungi.</title>
        <authorList>
            <consortium name="DOE Joint Genome Institute"/>
            <person name="Zeiner C.A."/>
            <person name="Purvine S.O."/>
            <person name="Zink E.M."/>
            <person name="Wu S."/>
            <person name="Pasa-Tolic L."/>
            <person name="Chaput D.L."/>
            <person name="Haridas S."/>
            <person name="Grigoriev I.V."/>
            <person name="Santelli C.M."/>
            <person name="Hansel C.M."/>
        </authorList>
    </citation>
    <scope>NUCLEOTIDE SEQUENCE [LARGE SCALE GENOMIC DNA]</scope>
    <source>
        <strain evidence="9 10">AP3s5-JAC2a</strain>
    </source>
</reference>
<dbReference type="InterPro" id="IPR029063">
    <property type="entry name" value="SAM-dependent_MTases_sf"/>
</dbReference>
<dbReference type="PROSITE" id="PS50975">
    <property type="entry name" value="ATP_GRASP"/>
    <property type="match status" value="1"/>
</dbReference>
<dbReference type="InterPro" id="IPR011761">
    <property type="entry name" value="ATP-grasp"/>
</dbReference>
<accession>A0A177C0N1</accession>
<dbReference type="PANTHER" id="PTHR43836">
    <property type="entry name" value="CATECHOL O-METHYLTRANSFERASE 1-RELATED"/>
    <property type="match status" value="1"/>
</dbReference>
<dbReference type="RefSeq" id="XP_018030814.1">
    <property type="nucleotide sequence ID" value="XM_018181612.1"/>
</dbReference>
<dbReference type="GO" id="GO:0032259">
    <property type="term" value="P:methylation"/>
    <property type="evidence" value="ECO:0007669"/>
    <property type="project" value="UniProtKB-KW"/>
</dbReference>
<dbReference type="Proteomes" id="UP000077069">
    <property type="component" value="Unassembled WGS sequence"/>
</dbReference>
<evidence type="ECO:0000256" key="5">
    <source>
        <dbReference type="ARBA" id="ARBA00022939"/>
    </source>
</evidence>
<dbReference type="PANTHER" id="PTHR43836:SF2">
    <property type="entry name" value="CATECHOL O-METHYLTRANSFERASE 1-RELATED"/>
    <property type="match status" value="1"/>
</dbReference>
<dbReference type="GO" id="GO:0046872">
    <property type="term" value="F:metal ion binding"/>
    <property type="evidence" value="ECO:0007669"/>
    <property type="project" value="InterPro"/>
</dbReference>
<dbReference type="SUPFAM" id="SSF53335">
    <property type="entry name" value="S-adenosyl-L-methionine-dependent methyltransferases"/>
    <property type="match status" value="1"/>
</dbReference>
<dbReference type="GO" id="GO:0006584">
    <property type="term" value="P:catecholamine metabolic process"/>
    <property type="evidence" value="ECO:0007669"/>
    <property type="project" value="UniProtKB-KW"/>
</dbReference>
<dbReference type="SUPFAM" id="SSF56059">
    <property type="entry name" value="Glutathione synthetase ATP-binding domain-like"/>
    <property type="match status" value="1"/>
</dbReference>
<evidence type="ECO:0000256" key="1">
    <source>
        <dbReference type="ARBA" id="ARBA00012880"/>
    </source>
</evidence>
<dbReference type="InterPro" id="IPR002935">
    <property type="entry name" value="SAM_O-MeTrfase"/>
</dbReference>
<dbReference type="AlphaFoldDB" id="A0A177C0N1"/>
<keyword evidence="4" id="KW-0949">S-adenosyl-L-methionine</keyword>
<sequence length="744" mass="82841">MGTFDQTKAYAPQEETFFDDGREIELLHFIYSHPKIQQIRGSPKEVLAAIDEFGRTKKYLMNVGEDKGRIVCDLIADVKPKTMVELGGYVGYSCILYADAVRKAGGEIYFSFERNPEFAAVISSLVDLAGLTDIVKVVVGSSDESIARLHSSGALKHIDLMFLDHYKPAYTTDLKLCEELGLVTPGSVLAADNVIKPGNPPYLEYVCSSVAEKKKKRAGEGKGDSTQGIAERTVKQYANRYESEKFSNSPGNPNLVYESKLVNSFEPTGVPNILLPLLSLITLPFSAALVILSLVYSKLFPQPRQIPFRDASERKTILVTGVSMTKGLVIARILAQNTPHRVIGADTSALSPGRFSSSLAKFCILTPPDGNDAEPYIDSLLHVIKSEKVDLWISCSSVIAAVEDGEVVRLAEKERGPGFHAVQFRSDVVKRLHEKDHFIDYIRSLELPVPESHRSTSSAEVVKILIKEKKGNGKDKKFILKPIGVDDRARANMMTLLPFEKREDTVSYIKNLHISSNNPFQVQQFISGAEYCTHALVIRGRVVAFTCCPSSELLMHYEAIPSSSHLFKQMLEFTQRVAEDGGESFSGHLSFDFLAEGEGTVSKLYPIECNPRAHTAVALFSNTPQMASAYLSAFEPSKPKDMEIVTPRSPTSSYYWLGHDIVALLILPVLDLLWGIRTVSEVLDCMTDFWEHVVSWRDGTFSIQDPVPFFVLYHVYWPLKFLTSLVKGKRWSRINVSTTKVFVQ</sequence>
<dbReference type="Gene3D" id="3.30.470.20">
    <property type="entry name" value="ATP-grasp fold, B domain"/>
    <property type="match status" value="1"/>
</dbReference>
<keyword evidence="7" id="KW-0547">Nucleotide-binding</keyword>
<evidence type="ECO:0000256" key="7">
    <source>
        <dbReference type="PROSITE-ProRule" id="PRU00409"/>
    </source>
</evidence>
<keyword evidence="2" id="KW-0489">Methyltransferase</keyword>
<evidence type="ECO:0000256" key="3">
    <source>
        <dbReference type="ARBA" id="ARBA00022679"/>
    </source>
</evidence>
<feature type="domain" description="ATP-grasp" evidence="8">
    <location>
        <begin position="439"/>
        <end position="635"/>
    </location>
</feature>
<proteinExistence type="inferred from homology"/>
<dbReference type="Gene3D" id="3.40.50.20">
    <property type="match status" value="1"/>
</dbReference>
<name>A0A177C0N1_9PLEO</name>
<evidence type="ECO:0000259" key="8">
    <source>
        <dbReference type="PROSITE" id="PS50975"/>
    </source>
</evidence>
<keyword evidence="10" id="KW-1185">Reference proteome</keyword>
<dbReference type="InParanoid" id="A0A177C0N1"/>
<dbReference type="EMBL" id="KV441559">
    <property type="protein sequence ID" value="OAG00449.1"/>
    <property type="molecule type" value="Genomic_DNA"/>
</dbReference>
<gene>
    <name evidence="9" type="ORF">CC84DRAFT_1199357</name>
</gene>
<organism evidence="9 10">
    <name type="scientific">Paraphaeosphaeria sporulosa</name>
    <dbReference type="NCBI Taxonomy" id="1460663"/>
    <lineage>
        <taxon>Eukaryota</taxon>
        <taxon>Fungi</taxon>
        <taxon>Dikarya</taxon>
        <taxon>Ascomycota</taxon>
        <taxon>Pezizomycotina</taxon>
        <taxon>Dothideomycetes</taxon>
        <taxon>Pleosporomycetidae</taxon>
        <taxon>Pleosporales</taxon>
        <taxon>Massarineae</taxon>
        <taxon>Didymosphaeriaceae</taxon>
        <taxon>Paraphaeosphaeria</taxon>
    </lineage>
</organism>
<dbReference type="Gene3D" id="3.40.50.150">
    <property type="entry name" value="Vaccinia Virus protein VP39"/>
    <property type="match status" value="1"/>
</dbReference>
<dbReference type="GO" id="GO:0008171">
    <property type="term" value="F:O-methyltransferase activity"/>
    <property type="evidence" value="ECO:0007669"/>
    <property type="project" value="InterPro"/>
</dbReference>
<dbReference type="GeneID" id="28765098"/>
<keyword evidence="7" id="KW-0067">ATP-binding</keyword>
<keyword evidence="5" id="KW-0128">Catecholamine metabolism</keyword>
<evidence type="ECO:0000256" key="4">
    <source>
        <dbReference type="ARBA" id="ARBA00022691"/>
    </source>
</evidence>
<dbReference type="OrthoDB" id="186626at2759"/>
<dbReference type="GO" id="GO:0005524">
    <property type="term" value="F:ATP binding"/>
    <property type="evidence" value="ECO:0007669"/>
    <property type="project" value="UniProtKB-UniRule"/>
</dbReference>
<evidence type="ECO:0000313" key="9">
    <source>
        <dbReference type="EMBL" id="OAG00449.1"/>
    </source>
</evidence>
<protein>
    <recommendedName>
        <fullName evidence="1">catechol O-methyltransferase</fullName>
        <ecNumber evidence="1">2.1.1.6</ecNumber>
    </recommendedName>
</protein>
<keyword evidence="3" id="KW-0808">Transferase</keyword>
<evidence type="ECO:0000313" key="10">
    <source>
        <dbReference type="Proteomes" id="UP000077069"/>
    </source>
</evidence>
<comment type="similarity">
    <text evidence="6">Belongs to the class I-like SAM-binding methyltransferase superfamily. Cation-dependent O-methyltransferase family.</text>
</comment>
<evidence type="ECO:0000256" key="6">
    <source>
        <dbReference type="ARBA" id="ARBA00023453"/>
    </source>
</evidence>
<dbReference type="Pfam" id="PF01596">
    <property type="entry name" value="Methyltransf_3"/>
    <property type="match status" value="1"/>
</dbReference>
<evidence type="ECO:0000256" key="2">
    <source>
        <dbReference type="ARBA" id="ARBA00022603"/>
    </source>
</evidence>
<dbReference type="PROSITE" id="PS51682">
    <property type="entry name" value="SAM_OMT_I"/>
    <property type="match status" value="1"/>
</dbReference>
<dbReference type="EC" id="2.1.1.6" evidence="1"/>